<evidence type="ECO:0000313" key="1">
    <source>
        <dbReference type="EMBL" id="ALO42772.1"/>
    </source>
</evidence>
<dbReference type="RefSeq" id="WP_058030479.1">
    <property type="nucleotide sequence ID" value="NZ_CP013187.1"/>
</dbReference>
<dbReference type="EMBL" id="CP013187">
    <property type="protein sequence ID" value="ALO42772.1"/>
    <property type="molecule type" value="Genomic_DNA"/>
</dbReference>
<sequence>MDRIETIVKSLRKVHSDLESTEFELVFSFPSEKMAKEYFRKIYHWEHHDTMIKYQLDGIYFSGFKIKTDLNAIHLKHLTECYVDLASETEGNLYRWKLWV</sequence>
<dbReference type="Proteomes" id="UP000061457">
    <property type="component" value="Chromosome I"/>
</dbReference>
<dbReference type="PATRIC" id="fig|161398.10.peg.2319"/>
<dbReference type="AlphaFoldDB" id="A0A0S2K3X6"/>
<gene>
    <name evidence="1" type="ORF">PP2015_2275</name>
</gene>
<name>A0A0S2K3X6_9GAMM</name>
<reference evidence="1 2" key="1">
    <citation type="submission" date="2015-11" db="EMBL/GenBank/DDBJ databases">
        <authorList>
            <person name="Zhang Y."/>
            <person name="Guo Z."/>
        </authorList>
    </citation>
    <scope>NUCLEOTIDE SEQUENCE [LARGE SCALE GENOMIC DNA]</scope>
    <source>
        <strain evidence="1 2">KCTC 12086</strain>
    </source>
</reference>
<proteinExistence type="predicted"/>
<keyword evidence="2" id="KW-1185">Reference proteome</keyword>
<dbReference type="KEGG" id="pphe:PP2015_2275"/>
<dbReference type="OrthoDB" id="6315145at2"/>
<protein>
    <submittedName>
        <fullName evidence="1">Uncharacterized protein</fullName>
    </submittedName>
</protein>
<accession>A0A0S2K3X6</accession>
<organism evidence="1 2">
    <name type="scientific">Pseudoalteromonas phenolica</name>
    <dbReference type="NCBI Taxonomy" id="161398"/>
    <lineage>
        <taxon>Bacteria</taxon>
        <taxon>Pseudomonadati</taxon>
        <taxon>Pseudomonadota</taxon>
        <taxon>Gammaproteobacteria</taxon>
        <taxon>Alteromonadales</taxon>
        <taxon>Pseudoalteromonadaceae</taxon>
        <taxon>Pseudoalteromonas</taxon>
    </lineage>
</organism>
<evidence type="ECO:0000313" key="2">
    <source>
        <dbReference type="Proteomes" id="UP000061457"/>
    </source>
</evidence>